<dbReference type="NCBIfam" id="TIGR04336">
    <property type="entry name" value="AmmeMemoSam_B"/>
    <property type="match status" value="1"/>
</dbReference>
<evidence type="ECO:0000256" key="2">
    <source>
        <dbReference type="ARBA" id="ARBA00006315"/>
    </source>
</evidence>
<evidence type="ECO:0000256" key="9">
    <source>
        <dbReference type="SAM" id="MobiDB-lite"/>
    </source>
</evidence>
<evidence type="ECO:0000256" key="10">
    <source>
        <dbReference type="SAM" id="Phobius"/>
    </source>
</evidence>
<dbReference type="SMART" id="SM00397">
    <property type="entry name" value="t_SNARE"/>
    <property type="match status" value="1"/>
</dbReference>
<dbReference type="InterPro" id="IPR002737">
    <property type="entry name" value="MEMO1_fam"/>
</dbReference>
<feature type="compositionally biased region" description="Polar residues" evidence="9">
    <location>
        <begin position="569"/>
        <end position="584"/>
    </location>
</feature>
<dbReference type="PANTHER" id="PTHR11060">
    <property type="entry name" value="PROTEIN MEMO1"/>
    <property type="match status" value="1"/>
</dbReference>
<evidence type="ECO:0000256" key="3">
    <source>
        <dbReference type="ARBA" id="ARBA00009063"/>
    </source>
</evidence>
<dbReference type="Pfam" id="PF01875">
    <property type="entry name" value="Memo"/>
    <property type="match status" value="1"/>
</dbReference>
<feature type="domain" description="T-SNARE coiled-coil homology" evidence="11">
    <location>
        <begin position="660"/>
        <end position="722"/>
    </location>
</feature>
<evidence type="ECO:0000256" key="8">
    <source>
        <dbReference type="SAM" id="Coils"/>
    </source>
</evidence>
<keyword evidence="5 10" id="KW-1133">Transmembrane helix</keyword>
<feature type="coiled-coil region" evidence="8">
    <location>
        <begin position="656"/>
        <end position="732"/>
    </location>
</feature>
<dbReference type="FunFam" id="1.20.58.70:FF:000008">
    <property type="entry name" value="Syntaxin family protein"/>
    <property type="match status" value="1"/>
</dbReference>
<accession>A0AAD9HZI6</accession>
<feature type="region of interest" description="Disordered" evidence="9">
    <location>
        <begin position="567"/>
        <end position="586"/>
    </location>
</feature>
<dbReference type="Gene3D" id="3.40.830.10">
    <property type="entry name" value="LigB-like"/>
    <property type="match status" value="1"/>
</dbReference>
<feature type="region of interest" description="Disordered" evidence="9">
    <location>
        <begin position="431"/>
        <end position="464"/>
    </location>
</feature>
<keyword evidence="6 8" id="KW-0175">Coiled coil</keyword>
<dbReference type="Pfam" id="PF05739">
    <property type="entry name" value="SNARE"/>
    <property type="match status" value="1"/>
</dbReference>
<dbReference type="PROSITE" id="PS50192">
    <property type="entry name" value="T_SNARE"/>
    <property type="match status" value="1"/>
</dbReference>
<evidence type="ECO:0000313" key="12">
    <source>
        <dbReference type="EMBL" id="KAK2067840.1"/>
    </source>
</evidence>
<evidence type="ECO:0000256" key="5">
    <source>
        <dbReference type="ARBA" id="ARBA00022989"/>
    </source>
</evidence>
<dbReference type="Gene3D" id="1.20.58.70">
    <property type="match status" value="1"/>
</dbReference>
<dbReference type="GO" id="GO:0016192">
    <property type="term" value="P:vesicle-mediated transport"/>
    <property type="evidence" value="ECO:0007669"/>
    <property type="project" value="InterPro"/>
</dbReference>
<evidence type="ECO:0000256" key="6">
    <source>
        <dbReference type="ARBA" id="ARBA00023054"/>
    </source>
</evidence>
<dbReference type="EMBL" id="JAQQPM010000001">
    <property type="protein sequence ID" value="KAK2067840.1"/>
    <property type="molecule type" value="Genomic_DNA"/>
</dbReference>
<evidence type="ECO:0000256" key="4">
    <source>
        <dbReference type="ARBA" id="ARBA00022692"/>
    </source>
</evidence>
<comment type="similarity">
    <text evidence="3">Belongs to the syntaxin family.</text>
</comment>
<dbReference type="PANTHER" id="PTHR11060:SF0">
    <property type="entry name" value="PROTEIN MEMO1"/>
    <property type="match status" value="1"/>
</dbReference>
<organism evidence="12 13">
    <name type="scientific">Phyllachora maydis</name>
    <dbReference type="NCBI Taxonomy" id="1825666"/>
    <lineage>
        <taxon>Eukaryota</taxon>
        <taxon>Fungi</taxon>
        <taxon>Dikarya</taxon>
        <taxon>Ascomycota</taxon>
        <taxon>Pezizomycotina</taxon>
        <taxon>Sordariomycetes</taxon>
        <taxon>Sordariomycetidae</taxon>
        <taxon>Phyllachorales</taxon>
        <taxon>Phyllachoraceae</taxon>
        <taxon>Phyllachora</taxon>
    </lineage>
</organism>
<reference evidence="12" key="1">
    <citation type="journal article" date="2023" name="Mol. Plant Microbe Interact.">
        <title>Elucidating the Obligate Nature and Biological Capacity of an Invasive Fungal Corn Pathogen.</title>
        <authorList>
            <person name="MacCready J.S."/>
            <person name="Roggenkamp E.M."/>
            <person name="Gdanetz K."/>
            <person name="Chilvers M.I."/>
        </authorList>
    </citation>
    <scope>NUCLEOTIDE SEQUENCE</scope>
    <source>
        <strain evidence="12">PM02</strain>
    </source>
</reference>
<feature type="compositionally biased region" description="Basic and acidic residues" evidence="9">
    <location>
        <begin position="823"/>
        <end position="832"/>
    </location>
</feature>
<dbReference type="AlphaFoldDB" id="A0AAD9HZI6"/>
<feature type="region of interest" description="Disordered" evidence="9">
    <location>
        <begin position="763"/>
        <end position="817"/>
    </location>
</feature>
<dbReference type="CDD" id="cd07361">
    <property type="entry name" value="MEMO_like"/>
    <property type="match status" value="1"/>
</dbReference>
<keyword evidence="4 10" id="KW-0812">Transmembrane</keyword>
<feature type="region of interest" description="Disordered" evidence="9">
    <location>
        <begin position="823"/>
        <end position="842"/>
    </location>
</feature>
<sequence>MSDTVREASHAGSWYKGEASVLSAQLDGWLADVPDSVDGNALPIPGARIIIAPHAGYGYSGPCAAWAYKALDLGAAKRVFVLGPSHRYYLRGCALSTFSHYATPFGTLRIDGATYETLRATGRFALIPRRYDVEEHSLEMHLPYLWKRLAQTFGTDDTAAWPPVVPILVGANDVDAEREVGKLLAPLLRDEHAAVVVSSDFCHWGSNFDYRPHCTAAHVEDVLQNHPARKLFDYAYSTAWETRREDEEPLPYPDPPDHPIHESIKELDDRAMAAVESGDHVAFVRLLERTKNTVCGRHPIGVVMAALEVLRDDGVLGDGKGRFKFTQYQRSNLVQDPGDTSAHDVDVNLCGLLHANVEMPDLVGLAIPCSADATTPDPCSSSNKGPRHGPNLQLYHFCLLLAPVAALCNLRNYRADGRGIMNYGYGSRENPYDDRDGAGRAPPPAAYGQGPRPNGGAARYNQGPAVGGRENYGANNVEMASLAQNASSFGGGGGGGGGGDPNAILNECRDVDRGVDQIEANLQQLRMLQERSLNEADQSSGSATQRQLDALSSETMAMYRSLTDRVRQIKSSPDSQQPRNTAQVNRIDKRLKQAITSYQQVESQFRKKTQDQMARQYRIVRPDAGEAEVRAAVEDSGNGGQMFQQALMQSGRQGQARAVLNAVQDRQRELQKIEQQMIELAQLFQDMDTLVVQQDVVIAQIEQKGEEVVENLDKANEEIEVAVQTAKKTRKKKWCCLLLCVCIVVAIAVGVVVYMAVTGKFNSSSSNNNSNSNSNSGTTSSSPTPTSNTPPATTSSTTSAPGRIRRSLFGSRSVVDDVHMEGRDAPTLHSNEEGAGGGRARGLRRRMVVPGAEWEGEDGQRGKRAVVPGVEWKGEDEQDTKQRAVVPGEEWTPDVGTGGKWAVPKRRFARRNGLAASPLAKPPSIP</sequence>
<keyword evidence="13" id="KW-1185">Reference proteome</keyword>
<dbReference type="CDD" id="cd15849">
    <property type="entry name" value="SNARE_Sso1"/>
    <property type="match status" value="1"/>
</dbReference>
<dbReference type="InterPro" id="IPR000727">
    <property type="entry name" value="T_SNARE_dom"/>
</dbReference>
<dbReference type="InterPro" id="IPR010989">
    <property type="entry name" value="SNARE"/>
</dbReference>
<feature type="transmembrane region" description="Helical" evidence="10">
    <location>
        <begin position="734"/>
        <end position="757"/>
    </location>
</feature>
<feature type="transmembrane region" description="Helical" evidence="10">
    <location>
        <begin position="392"/>
        <end position="410"/>
    </location>
</feature>
<evidence type="ECO:0000256" key="7">
    <source>
        <dbReference type="ARBA" id="ARBA00023136"/>
    </source>
</evidence>
<name>A0AAD9HZI6_9PEZI</name>
<dbReference type="Proteomes" id="UP001217918">
    <property type="component" value="Unassembled WGS sequence"/>
</dbReference>
<evidence type="ECO:0000256" key="1">
    <source>
        <dbReference type="ARBA" id="ARBA00004211"/>
    </source>
</evidence>
<keyword evidence="7 10" id="KW-0472">Membrane</keyword>
<dbReference type="HAMAP" id="MF_00055">
    <property type="entry name" value="MEMO1"/>
    <property type="match status" value="1"/>
</dbReference>
<comment type="caution">
    <text evidence="12">The sequence shown here is derived from an EMBL/GenBank/DDBJ whole genome shotgun (WGS) entry which is preliminary data.</text>
</comment>
<dbReference type="GO" id="GO:0016020">
    <property type="term" value="C:membrane"/>
    <property type="evidence" value="ECO:0007669"/>
    <property type="project" value="UniProtKB-SubCell"/>
</dbReference>
<gene>
    <name evidence="12" type="ORF">P8C59_001546</name>
</gene>
<proteinExistence type="inferred from homology"/>
<comment type="similarity">
    <text evidence="2">Belongs to the MEMO1 family.</text>
</comment>
<protein>
    <recommendedName>
        <fullName evidence="11">t-SNARE coiled-coil homology domain-containing protein</fullName>
    </recommendedName>
</protein>
<evidence type="ECO:0000259" key="11">
    <source>
        <dbReference type="PROSITE" id="PS50192"/>
    </source>
</evidence>
<comment type="subcellular location">
    <subcellularLocation>
        <location evidence="1">Membrane</location>
        <topology evidence="1">Single-pass type IV membrane protein</topology>
    </subcellularLocation>
</comment>
<evidence type="ECO:0000313" key="13">
    <source>
        <dbReference type="Proteomes" id="UP001217918"/>
    </source>
</evidence>
<feature type="compositionally biased region" description="Low complexity" evidence="9">
    <location>
        <begin position="763"/>
        <end position="802"/>
    </location>
</feature>
<dbReference type="SUPFAM" id="SSF47661">
    <property type="entry name" value="t-snare proteins"/>
    <property type="match status" value="1"/>
</dbReference>